<dbReference type="GO" id="GO:0003723">
    <property type="term" value="F:RNA binding"/>
    <property type="evidence" value="ECO:0007669"/>
    <property type="project" value="InterPro"/>
</dbReference>
<evidence type="ECO:0000313" key="6">
    <source>
        <dbReference type="EMBL" id="RLE11950.1"/>
    </source>
</evidence>
<protein>
    <submittedName>
        <fullName evidence="6">Histidine kinase</fullName>
    </submittedName>
</protein>
<dbReference type="SMART" id="SM01012">
    <property type="entry name" value="ANTAR"/>
    <property type="match status" value="1"/>
</dbReference>
<evidence type="ECO:0000313" key="7">
    <source>
        <dbReference type="Proteomes" id="UP000267654"/>
    </source>
</evidence>
<dbReference type="Proteomes" id="UP000267654">
    <property type="component" value="Unassembled WGS sequence"/>
</dbReference>
<accession>A0A662D830</accession>
<dbReference type="SUPFAM" id="SSF52172">
    <property type="entry name" value="CheY-like"/>
    <property type="match status" value="1"/>
</dbReference>
<dbReference type="SUPFAM" id="SSF55781">
    <property type="entry name" value="GAF domain-like"/>
    <property type="match status" value="1"/>
</dbReference>
<sequence>MLLDNKKQELFIAATQSLSEEYTKKPNLKVGQSISGKVIKEKRPITVLDVTREPGYMYPEIAKREGIVSMLSVPMMIKERVIGVINSYTSYEHKFTDEEVKILQAIANQAAVAIESTNLTQELIATKQALETRKLVERAKGLLMKELSLSEDEAYKLINKKAMDTRKTMREVAEAIILFMEMRKGS</sequence>
<dbReference type="InterPro" id="IPR011006">
    <property type="entry name" value="CheY-like_superfamily"/>
</dbReference>
<dbReference type="AlphaFoldDB" id="A0A662D830"/>
<organism evidence="6 7">
    <name type="scientific">Aerophobetes bacterium</name>
    <dbReference type="NCBI Taxonomy" id="2030807"/>
    <lineage>
        <taxon>Bacteria</taxon>
        <taxon>Candidatus Aerophobota</taxon>
    </lineage>
</organism>
<keyword evidence="2 6" id="KW-0418">Kinase</keyword>
<dbReference type="GO" id="GO:0016301">
    <property type="term" value="F:kinase activity"/>
    <property type="evidence" value="ECO:0007669"/>
    <property type="project" value="UniProtKB-KW"/>
</dbReference>
<dbReference type="PROSITE" id="PS50921">
    <property type="entry name" value="ANTAR"/>
    <property type="match status" value="1"/>
</dbReference>
<comment type="caution">
    <text evidence="6">The sequence shown here is derived from an EMBL/GenBank/DDBJ whole genome shotgun (WGS) entry which is preliminary data.</text>
</comment>
<dbReference type="EMBL" id="QMQB01000199">
    <property type="protein sequence ID" value="RLE11950.1"/>
    <property type="molecule type" value="Genomic_DNA"/>
</dbReference>
<dbReference type="Pfam" id="PF03861">
    <property type="entry name" value="ANTAR"/>
    <property type="match status" value="1"/>
</dbReference>
<keyword evidence="3" id="KW-0805">Transcription regulation</keyword>
<name>A0A662D830_UNCAE</name>
<keyword evidence="4" id="KW-0804">Transcription</keyword>
<evidence type="ECO:0000256" key="1">
    <source>
        <dbReference type="ARBA" id="ARBA00022679"/>
    </source>
</evidence>
<dbReference type="Gene3D" id="1.10.10.10">
    <property type="entry name" value="Winged helix-like DNA-binding domain superfamily/Winged helix DNA-binding domain"/>
    <property type="match status" value="1"/>
</dbReference>
<evidence type="ECO:0000259" key="5">
    <source>
        <dbReference type="PROSITE" id="PS50921"/>
    </source>
</evidence>
<dbReference type="InterPro" id="IPR005561">
    <property type="entry name" value="ANTAR"/>
</dbReference>
<feature type="domain" description="ANTAR" evidence="5">
    <location>
        <begin position="116"/>
        <end position="177"/>
    </location>
</feature>
<dbReference type="InterPro" id="IPR029016">
    <property type="entry name" value="GAF-like_dom_sf"/>
</dbReference>
<dbReference type="SMART" id="SM00065">
    <property type="entry name" value="GAF"/>
    <property type="match status" value="1"/>
</dbReference>
<dbReference type="InterPro" id="IPR003018">
    <property type="entry name" value="GAF"/>
</dbReference>
<keyword evidence="1" id="KW-0808">Transferase</keyword>
<dbReference type="Pfam" id="PF13185">
    <property type="entry name" value="GAF_2"/>
    <property type="match status" value="1"/>
</dbReference>
<evidence type="ECO:0000256" key="4">
    <source>
        <dbReference type="ARBA" id="ARBA00023163"/>
    </source>
</evidence>
<reference evidence="6 7" key="1">
    <citation type="submission" date="2018-06" db="EMBL/GenBank/DDBJ databases">
        <title>Extensive metabolic versatility and redundancy in microbially diverse, dynamic hydrothermal sediments.</title>
        <authorList>
            <person name="Dombrowski N."/>
            <person name="Teske A."/>
            <person name="Baker B.J."/>
        </authorList>
    </citation>
    <scope>NUCLEOTIDE SEQUENCE [LARGE SCALE GENOMIC DNA]</scope>
    <source>
        <strain evidence="6">B19_G9</strain>
    </source>
</reference>
<evidence type="ECO:0000256" key="2">
    <source>
        <dbReference type="ARBA" id="ARBA00022777"/>
    </source>
</evidence>
<proteinExistence type="predicted"/>
<gene>
    <name evidence="6" type="ORF">DRI96_05360</name>
</gene>
<evidence type="ECO:0000256" key="3">
    <source>
        <dbReference type="ARBA" id="ARBA00023015"/>
    </source>
</evidence>
<dbReference type="Gene3D" id="3.30.450.40">
    <property type="match status" value="1"/>
</dbReference>
<dbReference type="InterPro" id="IPR036388">
    <property type="entry name" value="WH-like_DNA-bd_sf"/>
</dbReference>